<dbReference type="InterPro" id="IPR035669">
    <property type="entry name" value="SGNH_plant_lipase-like"/>
</dbReference>
<reference evidence="2" key="1">
    <citation type="submission" date="2022-12" db="EMBL/GenBank/DDBJ databases">
        <title>Draft genome assemblies for two species of Escallonia (Escalloniales).</title>
        <authorList>
            <person name="Chanderbali A."/>
            <person name="Dervinis C."/>
            <person name="Anghel I."/>
            <person name="Soltis D."/>
            <person name="Soltis P."/>
            <person name="Zapata F."/>
        </authorList>
    </citation>
    <scope>NUCLEOTIDE SEQUENCE</scope>
    <source>
        <strain evidence="2">UCBG64.0493</strain>
        <tissue evidence="2">Leaf</tissue>
    </source>
</reference>
<dbReference type="CDD" id="cd01837">
    <property type="entry name" value="SGNH_plant_lipase_like"/>
    <property type="match status" value="1"/>
</dbReference>
<dbReference type="InterPro" id="IPR036514">
    <property type="entry name" value="SGNH_hydro_sf"/>
</dbReference>
<dbReference type="InterPro" id="IPR003386">
    <property type="entry name" value="LACT/PDAT_acylTrfase"/>
</dbReference>
<dbReference type="GO" id="GO:0016788">
    <property type="term" value="F:hydrolase activity, acting on ester bonds"/>
    <property type="evidence" value="ECO:0007669"/>
    <property type="project" value="InterPro"/>
</dbReference>
<dbReference type="InterPro" id="IPR001087">
    <property type="entry name" value="GDSL"/>
</dbReference>
<keyword evidence="3" id="KW-1185">Reference proteome</keyword>
<sequence length="1068" mass="117794">SFDFDAKILVEFVYQMAAILRFRKLCYLEPVSSSSLSYERYEPPKIDEKKTYETPTVDGKDESVEKVLEKPIKRKKKRQPKEWRCMDSCCWTIGYLCTIWWLLVFMCHSLPANLPGLKVPEPPGARLKREGLTALHPVVLVPGIVTGGLELWEGRPCAEGLFRKRLWGGSFTEIFKRPLCWLEHLSLHNETGLDPPGIRVRPVPGLVAADYFAPGYFVWAVLIENLARIGYEGKNMYMAAYDWRISFQNTEIRDQALSRLKSKIELMYVTNGNKKVVVVPHSMGVIYFLHFLKWVESPPPMGGGGGPGWCAKHIKSIMNIGPAFLGVPKTVSNMLSSEGKDVAFIRSMVPGLLDSEILGLQTLEHVMRVSRTWDSIMSLIPKGGETIWGNLDWSPEEEHECDSVKKKYLQPSSTENSSNSSDAKGYFLVKEPTKYGRLVSFGKAASLLPSSQLPTLGSMEMLNANSSTNSNASCGEVWTEYDEMSRESIRKVAENKAYTANTFIDLLRFIAPKMMRRAEAHFSHGIAENLEDPKYAHYKYWSNPLETKLPDAPDMEIYCMYGVGIPTERSYVYKLSPSDRCKSIPFQIDSSTDGSDGGCLKGGVYFVDGDESVPVLSAGFMCAKGWKGVTRFNPSGSAAYVQEYRHKPPASLFEGRGLESGAHVDIMGNVALIEDVLRVAAGATGAELKLAIISATGSPTHTLLHTLSLSPSLDKLMGMPSLSWRICFLLLVLWFNVVSGQPLVPALFIFGDSVVDVGNNNYIYTIVKANFPPYGRDFPKHTPTGRFCNGKLATDFTAENLGFTSYPPAYLSKKARGKNLLLGANFASGASGYYEATANLYHAIPLSKQLQYYQDYQQKLVAVAGKSNASSIVSGSIYLVSGGSSDFIQNYYINPLLYRAYTPDQFSDILMQSYANFIQSLYGLGARRIGVTTLPPLGCLPAAITIFGSDSNDCVAKLNIAATSFNNKLNATSQSLQKKLAGLNLVVLDIYQPLYNLVTKPADNGFFEARKACCGTGLVETAILCNARSVGTCANASQYVFWDGFHPSEAANRILADDLLSSGISLVS</sequence>
<dbReference type="SUPFAM" id="SSF53474">
    <property type="entry name" value="alpha/beta-Hydrolases"/>
    <property type="match status" value="1"/>
</dbReference>
<dbReference type="Gene3D" id="3.40.50.1110">
    <property type="entry name" value="SGNH hydrolase"/>
    <property type="match status" value="1"/>
</dbReference>
<comment type="caution">
    <text evidence="2">The sequence shown here is derived from an EMBL/GenBank/DDBJ whole genome shotgun (WGS) entry which is preliminary data.</text>
</comment>
<dbReference type="SUPFAM" id="SSF52266">
    <property type="entry name" value="SGNH hydrolase"/>
    <property type="match status" value="1"/>
</dbReference>
<dbReference type="EMBL" id="JAVXUP010000231">
    <property type="protein sequence ID" value="KAK3033540.1"/>
    <property type="molecule type" value="Genomic_DNA"/>
</dbReference>
<name>A0AA89B9L2_9ASTE</name>
<gene>
    <name evidence="2" type="ORF">RJ639_034001</name>
</gene>
<dbReference type="InterPro" id="IPR029058">
    <property type="entry name" value="AB_hydrolase_fold"/>
</dbReference>
<protein>
    <submittedName>
        <fullName evidence="2">Uncharacterized protein</fullName>
    </submittedName>
</protein>
<evidence type="ECO:0000313" key="2">
    <source>
        <dbReference type="EMBL" id="KAK3033540.1"/>
    </source>
</evidence>
<dbReference type="PANTHER" id="PTHR11440">
    <property type="entry name" value="LECITHIN-CHOLESTEROL ACYLTRANSFERASE-RELATED"/>
    <property type="match status" value="1"/>
</dbReference>
<feature type="non-terminal residue" evidence="2">
    <location>
        <position position="1"/>
    </location>
</feature>
<dbReference type="Proteomes" id="UP001188597">
    <property type="component" value="Unassembled WGS sequence"/>
</dbReference>
<evidence type="ECO:0000313" key="3">
    <source>
        <dbReference type="Proteomes" id="UP001188597"/>
    </source>
</evidence>
<proteinExistence type="inferred from homology"/>
<dbReference type="Gene3D" id="3.40.50.1820">
    <property type="entry name" value="alpha/beta hydrolase"/>
    <property type="match status" value="1"/>
</dbReference>
<evidence type="ECO:0000256" key="1">
    <source>
        <dbReference type="ARBA" id="ARBA00008668"/>
    </source>
</evidence>
<dbReference type="GO" id="GO:0008374">
    <property type="term" value="F:O-acyltransferase activity"/>
    <property type="evidence" value="ECO:0007669"/>
    <property type="project" value="InterPro"/>
</dbReference>
<dbReference type="Pfam" id="PF02450">
    <property type="entry name" value="LCAT"/>
    <property type="match status" value="2"/>
</dbReference>
<dbReference type="FunFam" id="3.40.50.1110:FF:000003">
    <property type="entry name" value="GDSL esterase/lipase APG"/>
    <property type="match status" value="1"/>
</dbReference>
<dbReference type="AlphaFoldDB" id="A0AA89B9L2"/>
<comment type="similarity">
    <text evidence="1">Belongs to the 'GDSL' lipolytic enzyme family.</text>
</comment>
<dbReference type="Pfam" id="PF00657">
    <property type="entry name" value="Lipase_GDSL"/>
    <property type="match status" value="1"/>
</dbReference>
<organism evidence="2 3">
    <name type="scientific">Escallonia herrerae</name>
    <dbReference type="NCBI Taxonomy" id="1293975"/>
    <lineage>
        <taxon>Eukaryota</taxon>
        <taxon>Viridiplantae</taxon>
        <taxon>Streptophyta</taxon>
        <taxon>Embryophyta</taxon>
        <taxon>Tracheophyta</taxon>
        <taxon>Spermatophyta</taxon>
        <taxon>Magnoliopsida</taxon>
        <taxon>eudicotyledons</taxon>
        <taxon>Gunneridae</taxon>
        <taxon>Pentapetalae</taxon>
        <taxon>asterids</taxon>
        <taxon>campanulids</taxon>
        <taxon>Escalloniales</taxon>
        <taxon>Escalloniaceae</taxon>
        <taxon>Escallonia</taxon>
    </lineage>
</organism>
<accession>A0AA89B9L2</accession>
<dbReference type="GO" id="GO:0006629">
    <property type="term" value="P:lipid metabolic process"/>
    <property type="evidence" value="ECO:0007669"/>
    <property type="project" value="InterPro"/>
</dbReference>